<protein>
    <recommendedName>
        <fullName evidence="4">DNA repair protein</fullName>
    </recommendedName>
</protein>
<evidence type="ECO:0000256" key="1">
    <source>
        <dbReference type="SAM" id="Coils"/>
    </source>
</evidence>
<evidence type="ECO:0008006" key="4">
    <source>
        <dbReference type="Google" id="ProtNLM"/>
    </source>
</evidence>
<reference evidence="3" key="1">
    <citation type="submission" date="2017-05" db="EMBL/GenBank/DDBJ databases">
        <authorList>
            <person name="Lin X."/>
        </authorList>
    </citation>
    <scope>NUCLEOTIDE SEQUENCE [LARGE SCALE GENOMIC DNA]</scope>
    <source>
        <strain evidence="3">JLT2012</strain>
    </source>
</reference>
<dbReference type="PROSITE" id="PS51257">
    <property type="entry name" value="PROKAR_LIPOPROTEIN"/>
    <property type="match status" value="1"/>
</dbReference>
<keyword evidence="3" id="KW-1185">Reference proteome</keyword>
<sequence>MKALLTGIAIGFLLTACESTPYYRALEVVGIEKRDLLVDRIQDTRSSQEQAQEAFRSAMTVYRETADADLANLEGAYDRFNGAYDQAKDKVRAVESDIDAVKRVADDLFAEWQQELDLYQDAQLRAASQARLDETRRQFAELERTLDETEQRMDPVLFALRDRVLYLKHNLNAAALAQMKGEAARIEGDVDAVVADLDRAIREANAFIASLQRG</sequence>
<name>A0A219B4C2_9SPHN</name>
<organism evidence="2 3">
    <name type="scientific">Pacificimonas flava</name>
    <dbReference type="NCBI Taxonomy" id="1234595"/>
    <lineage>
        <taxon>Bacteria</taxon>
        <taxon>Pseudomonadati</taxon>
        <taxon>Pseudomonadota</taxon>
        <taxon>Alphaproteobacteria</taxon>
        <taxon>Sphingomonadales</taxon>
        <taxon>Sphingosinicellaceae</taxon>
        <taxon>Pacificimonas</taxon>
    </lineage>
</organism>
<gene>
    <name evidence="2" type="ORF">B5C34_05585</name>
</gene>
<dbReference type="AlphaFoldDB" id="A0A219B4C2"/>
<accession>A0A219B4C2</accession>
<feature type="coiled-coil region" evidence="1">
    <location>
        <begin position="70"/>
        <end position="152"/>
    </location>
</feature>
<dbReference type="Pfam" id="PF11172">
    <property type="entry name" value="DUF2959"/>
    <property type="match status" value="1"/>
</dbReference>
<evidence type="ECO:0000313" key="2">
    <source>
        <dbReference type="EMBL" id="OWV32983.1"/>
    </source>
</evidence>
<proteinExistence type="predicted"/>
<keyword evidence="1" id="KW-0175">Coiled coil</keyword>
<evidence type="ECO:0000313" key="3">
    <source>
        <dbReference type="Proteomes" id="UP000198462"/>
    </source>
</evidence>
<dbReference type="EMBL" id="NFZT01000001">
    <property type="protein sequence ID" value="OWV32983.1"/>
    <property type="molecule type" value="Genomic_DNA"/>
</dbReference>
<comment type="caution">
    <text evidence="2">The sequence shown here is derived from an EMBL/GenBank/DDBJ whole genome shotgun (WGS) entry which is preliminary data.</text>
</comment>
<dbReference type="InterPro" id="IPR021342">
    <property type="entry name" value="DUF2959"/>
</dbReference>
<dbReference type="RefSeq" id="WP_088711773.1">
    <property type="nucleotide sequence ID" value="NZ_NFZT01000001.1"/>
</dbReference>
<dbReference type="OrthoDB" id="9780401at2"/>
<dbReference type="Proteomes" id="UP000198462">
    <property type="component" value="Unassembled WGS sequence"/>
</dbReference>